<evidence type="ECO:0000313" key="1">
    <source>
        <dbReference type="EMBL" id="KAI0500780.1"/>
    </source>
</evidence>
<comment type="caution">
    <text evidence="1">The sequence shown here is derived from an EMBL/GenBank/DDBJ whole genome shotgun (WGS) entry which is preliminary data.</text>
</comment>
<name>A0A8T3AXD0_DENNO</name>
<accession>A0A8T3AXD0</accession>
<protein>
    <submittedName>
        <fullName evidence="1">Uncharacterized protein</fullName>
    </submittedName>
</protein>
<reference evidence="1" key="1">
    <citation type="journal article" date="2022" name="Front. Genet.">
        <title>Chromosome-Scale Assembly of the Dendrobium nobile Genome Provides Insights Into the Molecular Mechanism of the Biosynthesis of the Medicinal Active Ingredient of Dendrobium.</title>
        <authorList>
            <person name="Xu Q."/>
            <person name="Niu S.-C."/>
            <person name="Li K.-L."/>
            <person name="Zheng P.-J."/>
            <person name="Zhang X.-J."/>
            <person name="Jia Y."/>
            <person name="Liu Y."/>
            <person name="Niu Y.-X."/>
            <person name="Yu L.-H."/>
            <person name="Chen D.-F."/>
            <person name="Zhang G.-Q."/>
        </authorList>
    </citation>
    <scope>NUCLEOTIDE SEQUENCE</scope>
    <source>
        <tissue evidence="1">Leaf</tissue>
    </source>
</reference>
<proteinExistence type="predicted"/>
<dbReference type="AlphaFoldDB" id="A0A8T3AXD0"/>
<gene>
    <name evidence="1" type="ORF">KFK09_018997</name>
</gene>
<evidence type="ECO:0000313" key="2">
    <source>
        <dbReference type="Proteomes" id="UP000829196"/>
    </source>
</evidence>
<dbReference type="Proteomes" id="UP000829196">
    <property type="component" value="Unassembled WGS sequence"/>
</dbReference>
<dbReference type="EMBL" id="JAGYWB010000013">
    <property type="protein sequence ID" value="KAI0500780.1"/>
    <property type="molecule type" value="Genomic_DNA"/>
</dbReference>
<sequence length="122" mass="13827">MKMKKKTTSENVSWLCTAFCYLSNSATHSMLLHPPQLSIAAENLSALIIQRARLPPTASSISPLSNTTFVSWHRLRFQREKTQINLRRHVLMTEGFISWTSPIVMGGHRTFSLFTMSSFLAV</sequence>
<keyword evidence="2" id="KW-1185">Reference proteome</keyword>
<organism evidence="1 2">
    <name type="scientific">Dendrobium nobile</name>
    <name type="common">Orchid</name>
    <dbReference type="NCBI Taxonomy" id="94219"/>
    <lineage>
        <taxon>Eukaryota</taxon>
        <taxon>Viridiplantae</taxon>
        <taxon>Streptophyta</taxon>
        <taxon>Embryophyta</taxon>
        <taxon>Tracheophyta</taxon>
        <taxon>Spermatophyta</taxon>
        <taxon>Magnoliopsida</taxon>
        <taxon>Liliopsida</taxon>
        <taxon>Asparagales</taxon>
        <taxon>Orchidaceae</taxon>
        <taxon>Epidendroideae</taxon>
        <taxon>Malaxideae</taxon>
        <taxon>Dendrobiinae</taxon>
        <taxon>Dendrobium</taxon>
    </lineage>
</organism>